<dbReference type="GO" id="GO:0000286">
    <property type="term" value="F:alanine dehydrogenase activity"/>
    <property type="evidence" value="ECO:0007669"/>
    <property type="project" value="UniProtKB-EC"/>
</dbReference>
<organism evidence="10 11">
    <name type="scientific">bacterium (Candidatus Ratteibacteria) CG01_land_8_20_14_3_00_40_19</name>
    <dbReference type="NCBI Taxonomy" id="2014290"/>
    <lineage>
        <taxon>Bacteria</taxon>
        <taxon>Candidatus Ratteibacteria</taxon>
    </lineage>
</organism>
<dbReference type="InterPro" id="IPR007698">
    <property type="entry name" value="AlaDH/PNT_NAD(H)-bd"/>
</dbReference>
<proteinExistence type="inferred from homology"/>
<name>A0A2M7E7R9_9BACT</name>
<evidence type="ECO:0000256" key="6">
    <source>
        <dbReference type="ARBA" id="ARBA00049277"/>
    </source>
</evidence>
<evidence type="ECO:0000259" key="9">
    <source>
        <dbReference type="SMART" id="SM01003"/>
    </source>
</evidence>
<evidence type="ECO:0000313" key="10">
    <source>
        <dbReference type="EMBL" id="PIV63763.1"/>
    </source>
</evidence>
<feature type="domain" description="Alanine dehydrogenase/pyridine nucleotide transhydrogenase N-terminal" evidence="9">
    <location>
        <begin position="4"/>
        <end position="137"/>
    </location>
</feature>
<accession>A0A2M7E7R9</accession>
<dbReference type="InterPro" id="IPR007886">
    <property type="entry name" value="AlaDH/PNT_N"/>
</dbReference>
<dbReference type="SUPFAM" id="SSF52283">
    <property type="entry name" value="Formate/glycerate dehydrogenase catalytic domain-like"/>
    <property type="match status" value="1"/>
</dbReference>
<dbReference type="Proteomes" id="UP000228886">
    <property type="component" value="Unassembled WGS sequence"/>
</dbReference>
<dbReference type="PANTHER" id="PTHR42795:SF1">
    <property type="entry name" value="ALANINE DEHYDROGENASE"/>
    <property type="match status" value="1"/>
</dbReference>
<dbReference type="Pfam" id="PF01262">
    <property type="entry name" value="AlaDh_PNT_C"/>
    <property type="match status" value="1"/>
</dbReference>
<evidence type="ECO:0000256" key="8">
    <source>
        <dbReference type="ARBA" id="ARBA00074813"/>
    </source>
</evidence>
<keyword evidence="5" id="KW-0520">NAD</keyword>
<dbReference type="SMART" id="SM01003">
    <property type="entry name" value="AlaDh_PNT_N"/>
    <property type="match status" value="1"/>
</dbReference>
<feature type="non-terminal residue" evidence="10">
    <location>
        <position position="172"/>
    </location>
</feature>
<evidence type="ECO:0000313" key="11">
    <source>
        <dbReference type="Proteomes" id="UP000228886"/>
    </source>
</evidence>
<protein>
    <recommendedName>
        <fullName evidence="8">Alanine dehydrogenase 1</fullName>
        <ecNumber evidence="3">1.4.1.1</ecNumber>
    </recommendedName>
</protein>
<dbReference type="GO" id="GO:0005886">
    <property type="term" value="C:plasma membrane"/>
    <property type="evidence" value="ECO:0007669"/>
    <property type="project" value="TreeGrafter"/>
</dbReference>
<dbReference type="Gene3D" id="3.40.50.720">
    <property type="entry name" value="NAD(P)-binding Rossmann-like Domain"/>
    <property type="match status" value="2"/>
</dbReference>
<comment type="catalytic activity">
    <reaction evidence="6">
        <text>L-alanine + NAD(+) + H2O = pyruvate + NH4(+) + NADH + H(+)</text>
        <dbReference type="Rhea" id="RHEA:18405"/>
        <dbReference type="ChEBI" id="CHEBI:15361"/>
        <dbReference type="ChEBI" id="CHEBI:15377"/>
        <dbReference type="ChEBI" id="CHEBI:15378"/>
        <dbReference type="ChEBI" id="CHEBI:28938"/>
        <dbReference type="ChEBI" id="CHEBI:57540"/>
        <dbReference type="ChEBI" id="CHEBI:57945"/>
        <dbReference type="ChEBI" id="CHEBI:57972"/>
        <dbReference type="EC" id="1.4.1.1"/>
    </reaction>
</comment>
<dbReference type="Pfam" id="PF05222">
    <property type="entry name" value="AlaDh_PNT_N"/>
    <property type="match status" value="1"/>
</dbReference>
<evidence type="ECO:0000256" key="3">
    <source>
        <dbReference type="ARBA" id="ARBA00012897"/>
    </source>
</evidence>
<evidence type="ECO:0000256" key="1">
    <source>
        <dbReference type="ARBA" id="ARBA00005206"/>
    </source>
</evidence>
<evidence type="ECO:0000256" key="2">
    <source>
        <dbReference type="ARBA" id="ARBA00005689"/>
    </source>
</evidence>
<dbReference type="PANTHER" id="PTHR42795">
    <property type="entry name" value="ALANINE DEHYDROGENASE"/>
    <property type="match status" value="1"/>
</dbReference>
<evidence type="ECO:0000256" key="5">
    <source>
        <dbReference type="ARBA" id="ARBA00023027"/>
    </source>
</evidence>
<sequence length="172" mass="18786">MIIGVPKEIKEEEYRVALLPSTAKELVKKGHQVLIEKDAGVGSGIKDKEYLKAGAEILNKAEEIFKRAELIVKVKEPQEKEYPLLWEGQIIFTFFHFAAARKLTEAMIKRKIVALAYETVQKDDGSLPLLIPMSEIAGKLASQEGAKYLEKPSGGKGVLLGGVSGVAPGKVL</sequence>
<evidence type="ECO:0000256" key="7">
    <source>
        <dbReference type="ARBA" id="ARBA00056662"/>
    </source>
</evidence>
<comment type="similarity">
    <text evidence="2">Belongs to the AlaDH/PNT family.</text>
</comment>
<dbReference type="FunFam" id="3.40.50.720:FF:000433">
    <property type="entry name" value="Alanine dehydrogenase 1"/>
    <property type="match status" value="1"/>
</dbReference>
<comment type="caution">
    <text evidence="10">The sequence shown here is derived from an EMBL/GenBank/DDBJ whole genome shotgun (WGS) entry which is preliminary data.</text>
</comment>
<keyword evidence="4" id="KW-0560">Oxidoreductase</keyword>
<dbReference type="EC" id="1.4.1.1" evidence="3"/>
<gene>
    <name evidence="10" type="ORF">COS11_05740</name>
</gene>
<dbReference type="AlphaFoldDB" id="A0A2M7E7R9"/>
<comment type="function">
    <text evidence="7">May play a role in cell wall synthesis as L-alanine is an important constituent of the peptidoglycan layer.</text>
</comment>
<dbReference type="EMBL" id="PETL01000274">
    <property type="protein sequence ID" value="PIV63763.1"/>
    <property type="molecule type" value="Genomic_DNA"/>
</dbReference>
<reference evidence="11" key="1">
    <citation type="submission" date="2017-09" db="EMBL/GenBank/DDBJ databases">
        <title>Depth-based differentiation of microbial function through sediment-hosted aquifers and enrichment of novel symbionts in the deep terrestrial subsurface.</title>
        <authorList>
            <person name="Probst A.J."/>
            <person name="Ladd B."/>
            <person name="Jarett J.K."/>
            <person name="Geller-Mcgrath D.E."/>
            <person name="Sieber C.M.K."/>
            <person name="Emerson J.B."/>
            <person name="Anantharaman K."/>
            <person name="Thomas B.C."/>
            <person name="Malmstrom R."/>
            <person name="Stieglmeier M."/>
            <person name="Klingl A."/>
            <person name="Woyke T."/>
            <person name="Ryan C.M."/>
            <person name="Banfield J.F."/>
        </authorList>
    </citation>
    <scope>NUCLEOTIDE SEQUENCE [LARGE SCALE GENOMIC DNA]</scope>
</reference>
<evidence type="ECO:0000256" key="4">
    <source>
        <dbReference type="ARBA" id="ARBA00023002"/>
    </source>
</evidence>
<dbReference type="GO" id="GO:0006524">
    <property type="term" value="P:alanine catabolic process"/>
    <property type="evidence" value="ECO:0007669"/>
    <property type="project" value="TreeGrafter"/>
</dbReference>
<comment type="pathway">
    <text evidence="1">Amino-acid degradation; L-alanine degradation via dehydrogenase pathway; NH(3) and pyruvate from L-alanine: step 1/1.</text>
</comment>